<keyword evidence="2" id="KW-1185">Reference proteome</keyword>
<gene>
    <name evidence="1" type="ORF">EIP91_005151</name>
</gene>
<accession>A0A4R0RMT5</accession>
<organism evidence="1 2">
    <name type="scientific">Steccherinum ochraceum</name>
    <dbReference type="NCBI Taxonomy" id="92696"/>
    <lineage>
        <taxon>Eukaryota</taxon>
        <taxon>Fungi</taxon>
        <taxon>Dikarya</taxon>
        <taxon>Basidiomycota</taxon>
        <taxon>Agaricomycotina</taxon>
        <taxon>Agaricomycetes</taxon>
        <taxon>Polyporales</taxon>
        <taxon>Steccherinaceae</taxon>
        <taxon>Steccherinum</taxon>
    </lineage>
</organism>
<protein>
    <submittedName>
        <fullName evidence="1">Uncharacterized protein</fullName>
    </submittedName>
</protein>
<sequence length="130" mass="14599">MPSYSSSSERRRAQHPALSLAAEAQRLIDLLRIEINSRSGGFAVRRESLLRAVTPFSNFYAALKKSGPGPYSIEVHEWSKILSDVQQVVETVKMASQFSVEESFLSRLPLIDRALRTLEATMSALVAYRR</sequence>
<dbReference type="EMBL" id="RWJN01000284">
    <property type="protein sequence ID" value="TCD63634.1"/>
    <property type="molecule type" value="Genomic_DNA"/>
</dbReference>
<name>A0A4R0RMT5_9APHY</name>
<reference evidence="1 2" key="1">
    <citation type="submission" date="2018-11" db="EMBL/GenBank/DDBJ databases">
        <title>Genome assembly of Steccherinum ochraceum LE-BIN_3174, the white-rot fungus of the Steccherinaceae family (The Residual Polyporoid clade, Polyporales, Basidiomycota).</title>
        <authorList>
            <person name="Fedorova T.V."/>
            <person name="Glazunova O.A."/>
            <person name="Landesman E.O."/>
            <person name="Moiseenko K.V."/>
            <person name="Psurtseva N.V."/>
            <person name="Savinova O.S."/>
            <person name="Shakhova N.V."/>
            <person name="Tyazhelova T.V."/>
            <person name="Vasina D.V."/>
        </authorList>
    </citation>
    <scope>NUCLEOTIDE SEQUENCE [LARGE SCALE GENOMIC DNA]</scope>
    <source>
        <strain evidence="1 2">LE-BIN_3174</strain>
    </source>
</reference>
<dbReference type="AlphaFoldDB" id="A0A4R0RMT5"/>
<evidence type="ECO:0000313" key="1">
    <source>
        <dbReference type="EMBL" id="TCD63634.1"/>
    </source>
</evidence>
<evidence type="ECO:0000313" key="2">
    <source>
        <dbReference type="Proteomes" id="UP000292702"/>
    </source>
</evidence>
<proteinExistence type="predicted"/>
<comment type="caution">
    <text evidence="1">The sequence shown here is derived from an EMBL/GenBank/DDBJ whole genome shotgun (WGS) entry which is preliminary data.</text>
</comment>
<dbReference type="Proteomes" id="UP000292702">
    <property type="component" value="Unassembled WGS sequence"/>
</dbReference>